<dbReference type="InterPro" id="IPR050768">
    <property type="entry name" value="UPF0353/GerABKA_families"/>
</dbReference>
<dbReference type="InterPro" id="IPR036465">
    <property type="entry name" value="vWFA_dom_sf"/>
</dbReference>
<dbReference type="Gene3D" id="3.40.50.410">
    <property type="entry name" value="von Willebrand factor, type A domain"/>
    <property type="match status" value="1"/>
</dbReference>
<dbReference type="EMBL" id="CP118605">
    <property type="protein sequence ID" value="WGL17650.1"/>
    <property type="molecule type" value="Genomic_DNA"/>
</dbReference>
<dbReference type="SMART" id="SM00327">
    <property type="entry name" value="VWA"/>
    <property type="match status" value="1"/>
</dbReference>
<reference evidence="2 3" key="1">
    <citation type="submission" date="2023-02" db="EMBL/GenBank/DDBJ databases">
        <title>Description and genomic characterization of Microbulbifer bruguierae sp. nov., isolated from the sediment of mangrove plant Bruguiera sexangula.</title>
        <authorList>
            <person name="Long M."/>
        </authorList>
    </citation>
    <scope>NUCLEOTIDE SEQUENCE [LARGE SCALE GENOMIC DNA]</scope>
    <source>
        <strain evidence="2 3">H12</strain>
    </source>
</reference>
<organism evidence="2 3">
    <name type="scientific">Microbulbifer bruguierae</name>
    <dbReference type="NCBI Taxonomy" id="3029061"/>
    <lineage>
        <taxon>Bacteria</taxon>
        <taxon>Pseudomonadati</taxon>
        <taxon>Pseudomonadota</taxon>
        <taxon>Gammaproteobacteria</taxon>
        <taxon>Cellvibrionales</taxon>
        <taxon>Microbulbiferaceae</taxon>
        <taxon>Microbulbifer</taxon>
    </lineage>
</organism>
<sequence length="335" mass="36706">MITFAAPWAFLILPLPFLVWKFAPAHRERVRALRVPFFRQLVAAIGIQPGSGAVVLDRSRWQWLLGALIWALIVTALARPEYEGDAVSLQKPARDLIVAVDISGSMEQEDFIASDGKKMQRLDGVKQVLKPFLEGREGERVALIVFGTKAFVQAPLTTDLDTVLELLQETDVGMAGPHTALGDAIGLAIRQFESSEVEQRLLILLSDGRDTASTMSPVNAAAIAAQRKVKILTIGVGDPNSEEKENRVDVDTLKAIAKRTGGQFFFANDEKALAGVYNQIDKLAPKMVDSETYRPHHSLAHWPMGLALLLSLLGLASRMLPRAGWRASGQRRTAP</sequence>
<proteinExistence type="predicted"/>
<protein>
    <submittedName>
        <fullName evidence="2">VWA domain-containing protein</fullName>
    </submittedName>
</protein>
<evidence type="ECO:0000259" key="1">
    <source>
        <dbReference type="PROSITE" id="PS50234"/>
    </source>
</evidence>
<accession>A0ABY8NG39</accession>
<feature type="domain" description="VWFA" evidence="1">
    <location>
        <begin position="95"/>
        <end position="280"/>
    </location>
</feature>
<name>A0ABY8NG39_9GAMM</name>
<evidence type="ECO:0000313" key="3">
    <source>
        <dbReference type="Proteomes" id="UP001236500"/>
    </source>
</evidence>
<gene>
    <name evidence="2" type="ORF">PVT68_04985</name>
</gene>
<dbReference type="PANTHER" id="PTHR22550:SF18">
    <property type="entry name" value="VWFA DOMAIN-CONTAINING PROTEIN"/>
    <property type="match status" value="1"/>
</dbReference>
<dbReference type="Proteomes" id="UP001236500">
    <property type="component" value="Chromosome"/>
</dbReference>
<evidence type="ECO:0000313" key="2">
    <source>
        <dbReference type="EMBL" id="WGL17650.1"/>
    </source>
</evidence>
<dbReference type="InterPro" id="IPR002035">
    <property type="entry name" value="VWF_A"/>
</dbReference>
<dbReference type="SUPFAM" id="SSF53300">
    <property type="entry name" value="vWA-like"/>
    <property type="match status" value="1"/>
</dbReference>
<dbReference type="PROSITE" id="PS50234">
    <property type="entry name" value="VWFA"/>
    <property type="match status" value="1"/>
</dbReference>
<dbReference type="Pfam" id="PF00092">
    <property type="entry name" value="VWA"/>
    <property type="match status" value="1"/>
</dbReference>
<dbReference type="PANTHER" id="PTHR22550">
    <property type="entry name" value="SPORE GERMINATION PROTEIN"/>
    <property type="match status" value="1"/>
</dbReference>
<dbReference type="RefSeq" id="WP_280321551.1">
    <property type="nucleotide sequence ID" value="NZ_CP118605.1"/>
</dbReference>
<keyword evidence="3" id="KW-1185">Reference proteome</keyword>